<dbReference type="SUPFAM" id="SSF51306">
    <property type="entry name" value="LexA/Signal peptidase"/>
    <property type="match status" value="1"/>
</dbReference>
<organism evidence="9 10">
    <name type="scientific">Pontibacter indicus</name>
    <dbReference type="NCBI Taxonomy" id="1317125"/>
    <lineage>
        <taxon>Bacteria</taxon>
        <taxon>Pseudomonadati</taxon>
        <taxon>Bacteroidota</taxon>
        <taxon>Cytophagia</taxon>
        <taxon>Cytophagales</taxon>
        <taxon>Hymenobacteraceae</taxon>
        <taxon>Pontibacter</taxon>
    </lineage>
</organism>
<dbReference type="GO" id="GO:0016020">
    <property type="term" value="C:membrane"/>
    <property type="evidence" value="ECO:0007669"/>
    <property type="project" value="UniProtKB-SubCell"/>
</dbReference>
<evidence type="ECO:0000256" key="2">
    <source>
        <dbReference type="ARBA" id="ARBA00009370"/>
    </source>
</evidence>
<dbReference type="GO" id="GO:0006465">
    <property type="term" value="P:signal peptide processing"/>
    <property type="evidence" value="ECO:0007669"/>
    <property type="project" value="InterPro"/>
</dbReference>
<dbReference type="STRING" id="1317125.SAMN05444128_0380"/>
<reference evidence="10" key="1">
    <citation type="submission" date="2017-01" db="EMBL/GenBank/DDBJ databases">
        <authorList>
            <person name="Varghese N."/>
            <person name="Submissions S."/>
        </authorList>
    </citation>
    <scope>NUCLEOTIDE SEQUENCE [LARGE SCALE GENOMIC DNA]</scope>
    <source>
        <strain evidence="10">LP100</strain>
    </source>
</reference>
<feature type="active site" evidence="6">
    <location>
        <position position="140"/>
    </location>
</feature>
<keyword evidence="10" id="KW-1185">Reference proteome</keyword>
<dbReference type="EC" id="3.4.21.89" evidence="3 7"/>
<dbReference type="PROSITE" id="PS00761">
    <property type="entry name" value="SPASE_I_3"/>
    <property type="match status" value="1"/>
</dbReference>
<evidence type="ECO:0000256" key="3">
    <source>
        <dbReference type="ARBA" id="ARBA00013208"/>
    </source>
</evidence>
<dbReference type="InterPro" id="IPR019758">
    <property type="entry name" value="Pept_S26A_signal_pept_1_CS"/>
</dbReference>
<dbReference type="GO" id="GO:0004252">
    <property type="term" value="F:serine-type endopeptidase activity"/>
    <property type="evidence" value="ECO:0007669"/>
    <property type="project" value="InterPro"/>
</dbReference>
<evidence type="ECO:0000256" key="7">
    <source>
        <dbReference type="RuleBase" id="RU362042"/>
    </source>
</evidence>
<sequence>MKVKFWEKKPVSKEPKKKKSFAREWGDAILFAVIAASLIRWATFEAYTIPTPSMEKSLLVGDFLFVSKLHYGPRTPITPLQVPLTHQTIWGTNIPSYSDAIQLKSYRLPGFSEVKRNDVVVFNYPPEEHHPADLRTNYIKRCIGIAGDSIEIRDMQVYINGQAANNPEKIQYKYFLSTEQRLAEKFFLERDITDVIQWQGGYIVDTSPEKAQALAQLDFIKEATLLIDQAGKGDAEVFPHVPSKYEWNKDNFGPLYIPKEGATVAITPETLPFYEKVILGYEHNENAEVRDGKLYLDGAEATSYTFKQDYYFMMGDNRHNSLDSRYWGFVPADHIVGKAVMIWMSTDPYGSFLDKIRWSRLFKTIE</sequence>
<evidence type="ECO:0000256" key="1">
    <source>
        <dbReference type="ARBA" id="ARBA00000677"/>
    </source>
</evidence>
<dbReference type="InterPro" id="IPR000223">
    <property type="entry name" value="Pept_S26A_signal_pept_1"/>
</dbReference>
<feature type="domain" description="Peptidase S26" evidence="8">
    <location>
        <begin position="23"/>
        <end position="174"/>
    </location>
</feature>
<evidence type="ECO:0000256" key="5">
    <source>
        <dbReference type="ARBA" id="ARBA00022801"/>
    </source>
</evidence>
<evidence type="ECO:0000256" key="4">
    <source>
        <dbReference type="ARBA" id="ARBA00019232"/>
    </source>
</evidence>
<evidence type="ECO:0000256" key="6">
    <source>
        <dbReference type="PIRSR" id="PIRSR600223-1"/>
    </source>
</evidence>
<evidence type="ECO:0000313" key="10">
    <source>
        <dbReference type="Proteomes" id="UP000187181"/>
    </source>
</evidence>
<dbReference type="Gene3D" id="2.10.109.10">
    <property type="entry name" value="Umud Fragment, subunit A"/>
    <property type="match status" value="2"/>
</dbReference>
<comment type="subcellular location">
    <subcellularLocation>
        <location evidence="7">Membrane</location>
        <topology evidence="7">Single-pass type II membrane protein</topology>
    </subcellularLocation>
</comment>
<dbReference type="PANTHER" id="PTHR43390:SF1">
    <property type="entry name" value="CHLOROPLAST PROCESSING PEPTIDASE"/>
    <property type="match status" value="1"/>
</dbReference>
<feature type="active site" evidence="6">
    <location>
        <position position="53"/>
    </location>
</feature>
<dbReference type="GO" id="GO:0009003">
    <property type="term" value="F:signal peptidase activity"/>
    <property type="evidence" value="ECO:0007669"/>
    <property type="project" value="UniProtKB-EC"/>
</dbReference>
<keyword evidence="7" id="KW-0645">Protease</keyword>
<dbReference type="InterPro" id="IPR036286">
    <property type="entry name" value="LexA/Signal_pep-like_sf"/>
</dbReference>
<keyword evidence="5 7" id="KW-0378">Hydrolase</keyword>
<evidence type="ECO:0000259" key="8">
    <source>
        <dbReference type="Pfam" id="PF10502"/>
    </source>
</evidence>
<feature type="domain" description="Peptidase S26" evidence="8">
    <location>
        <begin position="305"/>
        <end position="344"/>
    </location>
</feature>
<proteinExistence type="inferred from homology"/>
<dbReference type="AlphaFoldDB" id="A0A1R3WET8"/>
<dbReference type="Proteomes" id="UP000187181">
    <property type="component" value="Unassembled WGS sequence"/>
</dbReference>
<comment type="similarity">
    <text evidence="2 7">Belongs to the peptidase S26 family.</text>
</comment>
<dbReference type="EMBL" id="FTPP01000001">
    <property type="protein sequence ID" value="SIT76711.1"/>
    <property type="molecule type" value="Genomic_DNA"/>
</dbReference>
<dbReference type="RefSeq" id="WP_076665810.1">
    <property type="nucleotide sequence ID" value="NZ_FTPP01000001.1"/>
</dbReference>
<dbReference type="InterPro" id="IPR019533">
    <property type="entry name" value="Peptidase_S26"/>
</dbReference>
<accession>A0A1R3WET8</accession>
<protein>
    <recommendedName>
        <fullName evidence="4 7">Signal peptidase I</fullName>
        <ecNumber evidence="3 7">3.4.21.89</ecNumber>
    </recommendedName>
</protein>
<dbReference type="CDD" id="cd06530">
    <property type="entry name" value="S26_SPase_I"/>
    <property type="match status" value="2"/>
</dbReference>
<evidence type="ECO:0000313" key="9">
    <source>
        <dbReference type="EMBL" id="SIT76711.1"/>
    </source>
</evidence>
<dbReference type="PRINTS" id="PR00727">
    <property type="entry name" value="LEADERPTASE"/>
</dbReference>
<comment type="catalytic activity">
    <reaction evidence="1 7">
        <text>Cleavage of hydrophobic, N-terminal signal or leader sequences from secreted and periplasmic proteins.</text>
        <dbReference type="EC" id="3.4.21.89"/>
    </reaction>
</comment>
<name>A0A1R3WET8_9BACT</name>
<dbReference type="PANTHER" id="PTHR43390">
    <property type="entry name" value="SIGNAL PEPTIDASE I"/>
    <property type="match status" value="1"/>
</dbReference>
<gene>
    <name evidence="9" type="ORF">SAMN05444128_0380</name>
</gene>
<dbReference type="OrthoDB" id="9802919at2"/>
<dbReference type="Pfam" id="PF10502">
    <property type="entry name" value="Peptidase_S26"/>
    <property type="match status" value="2"/>
</dbReference>
<dbReference type="NCBIfam" id="TIGR02227">
    <property type="entry name" value="sigpep_I_bact"/>
    <property type="match status" value="2"/>
</dbReference>